<accession>A0A6C0F9V0</accession>
<evidence type="ECO:0000313" key="1">
    <source>
        <dbReference type="EMBL" id="QHT37339.1"/>
    </source>
</evidence>
<dbReference type="AlphaFoldDB" id="A0A6C0F9V0"/>
<protein>
    <submittedName>
        <fullName evidence="1">Uncharacterized protein</fullName>
    </submittedName>
</protein>
<reference evidence="1" key="1">
    <citation type="journal article" date="2020" name="Nature">
        <title>Giant virus diversity and host interactions through global metagenomics.</title>
        <authorList>
            <person name="Schulz F."/>
            <person name="Roux S."/>
            <person name="Paez-Espino D."/>
            <person name="Jungbluth S."/>
            <person name="Walsh D.A."/>
            <person name="Denef V.J."/>
            <person name="McMahon K.D."/>
            <person name="Konstantinidis K.T."/>
            <person name="Eloe-Fadrosh E.A."/>
            <person name="Kyrpides N.C."/>
            <person name="Woyke T."/>
        </authorList>
    </citation>
    <scope>NUCLEOTIDE SEQUENCE</scope>
    <source>
        <strain evidence="1">GVMAG-S-ERX555967-131</strain>
    </source>
</reference>
<name>A0A6C0F9V0_9ZZZZ</name>
<sequence length="70" mass="8190">MIAYLRNYLIKPIMKNPVMLGRWNLTKGSLCEEIKVFNANRDHCGDKLCGNQNEYKNMVPRNKKSETTEK</sequence>
<proteinExistence type="predicted"/>
<organism evidence="1">
    <name type="scientific">viral metagenome</name>
    <dbReference type="NCBI Taxonomy" id="1070528"/>
    <lineage>
        <taxon>unclassified sequences</taxon>
        <taxon>metagenomes</taxon>
        <taxon>organismal metagenomes</taxon>
    </lineage>
</organism>
<dbReference type="EMBL" id="MN738792">
    <property type="protein sequence ID" value="QHT37339.1"/>
    <property type="molecule type" value="Genomic_DNA"/>
</dbReference>